<proteinExistence type="predicted"/>
<feature type="transmembrane region" description="Helical" evidence="1">
    <location>
        <begin position="43"/>
        <end position="60"/>
    </location>
</feature>
<accession>A0A6G6W895</accession>
<dbReference type="RefSeq" id="WP_165227761.1">
    <property type="nucleotide sequence ID" value="NZ_CP049257.1"/>
</dbReference>
<evidence type="ECO:0000313" key="2">
    <source>
        <dbReference type="EMBL" id="QIG41429.1"/>
    </source>
</evidence>
<organism evidence="2 3">
    <name type="scientific">Nocardioides anomalus</name>
    <dbReference type="NCBI Taxonomy" id="2712223"/>
    <lineage>
        <taxon>Bacteria</taxon>
        <taxon>Bacillati</taxon>
        <taxon>Actinomycetota</taxon>
        <taxon>Actinomycetes</taxon>
        <taxon>Propionibacteriales</taxon>
        <taxon>Nocardioidaceae</taxon>
        <taxon>Nocardioides</taxon>
    </lineage>
</organism>
<protein>
    <submittedName>
        <fullName evidence="2">Uncharacterized protein</fullName>
    </submittedName>
</protein>
<keyword evidence="1" id="KW-0812">Transmembrane</keyword>
<dbReference type="Proteomes" id="UP000502996">
    <property type="component" value="Chromosome"/>
</dbReference>
<keyword evidence="3" id="KW-1185">Reference proteome</keyword>
<evidence type="ECO:0000313" key="3">
    <source>
        <dbReference type="Proteomes" id="UP000502996"/>
    </source>
</evidence>
<feature type="transmembrane region" description="Helical" evidence="1">
    <location>
        <begin position="16"/>
        <end position="37"/>
    </location>
</feature>
<sequence>MRRGRADHDQAGLQRVLLLGGVLTVLAGVGFAVWGLFGESRGLVIGVVLVVFGAACLVVSRDDGRGRWCPECLARNAEDATVCERCGHDLG</sequence>
<gene>
    <name evidence="2" type="ORF">G5V58_00365</name>
</gene>
<dbReference type="AlphaFoldDB" id="A0A6G6W895"/>
<name>A0A6G6W895_9ACTN</name>
<evidence type="ECO:0000256" key="1">
    <source>
        <dbReference type="SAM" id="Phobius"/>
    </source>
</evidence>
<reference evidence="2 3" key="1">
    <citation type="submission" date="2020-02" db="EMBL/GenBank/DDBJ databases">
        <title>Full genome sequence of Nocardioides sp. R-3366.</title>
        <authorList>
            <person name="Im W.-T."/>
        </authorList>
    </citation>
    <scope>NUCLEOTIDE SEQUENCE [LARGE SCALE GENOMIC DNA]</scope>
    <source>
        <strain evidence="2 3">R-3366</strain>
    </source>
</reference>
<keyword evidence="1" id="KW-1133">Transmembrane helix</keyword>
<dbReference type="KEGG" id="nano:G5V58_00365"/>
<keyword evidence="1" id="KW-0472">Membrane</keyword>
<dbReference type="EMBL" id="CP049257">
    <property type="protein sequence ID" value="QIG41429.1"/>
    <property type="molecule type" value="Genomic_DNA"/>
</dbReference>